<dbReference type="InterPro" id="IPR036928">
    <property type="entry name" value="AS_sf"/>
</dbReference>
<dbReference type="GO" id="GO:0003824">
    <property type="term" value="F:catalytic activity"/>
    <property type="evidence" value="ECO:0007669"/>
    <property type="project" value="InterPro"/>
</dbReference>
<name>R7S2K9_PUNST</name>
<dbReference type="PANTHER" id="PTHR11895:SF83">
    <property type="entry name" value="AMIDASE"/>
    <property type="match status" value="1"/>
</dbReference>
<dbReference type="Pfam" id="PF01425">
    <property type="entry name" value="Amidase"/>
    <property type="match status" value="1"/>
</dbReference>
<evidence type="ECO:0000313" key="4">
    <source>
        <dbReference type="Proteomes" id="UP000054196"/>
    </source>
</evidence>
<dbReference type="PROSITE" id="PS00571">
    <property type="entry name" value="AMIDASES"/>
    <property type="match status" value="1"/>
</dbReference>
<keyword evidence="4" id="KW-1185">Reference proteome</keyword>
<dbReference type="InterPro" id="IPR023631">
    <property type="entry name" value="Amidase_dom"/>
</dbReference>
<protein>
    <submittedName>
        <fullName evidence="3">Amidase signature enzyme</fullName>
    </submittedName>
</protein>
<dbReference type="SUPFAM" id="SSF75304">
    <property type="entry name" value="Amidase signature (AS) enzymes"/>
    <property type="match status" value="1"/>
</dbReference>
<dbReference type="OrthoDB" id="1879366at2759"/>
<evidence type="ECO:0000256" key="1">
    <source>
        <dbReference type="ARBA" id="ARBA00009199"/>
    </source>
</evidence>
<dbReference type="KEGG" id="psq:PUNSTDRAFT_146429"/>
<dbReference type="InterPro" id="IPR020556">
    <property type="entry name" value="Amidase_CS"/>
</dbReference>
<accession>R7S2K9</accession>
<comment type="similarity">
    <text evidence="1">Belongs to the amidase family.</text>
</comment>
<dbReference type="Proteomes" id="UP000054196">
    <property type="component" value="Unassembled WGS sequence"/>
</dbReference>
<feature type="domain" description="Amidase" evidence="2">
    <location>
        <begin position="99"/>
        <end position="517"/>
    </location>
</feature>
<dbReference type="InterPro" id="IPR000120">
    <property type="entry name" value="Amidase"/>
</dbReference>
<dbReference type="PANTHER" id="PTHR11895">
    <property type="entry name" value="TRANSAMIDASE"/>
    <property type="match status" value="1"/>
</dbReference>
<dbReference type="EMBL" id="JH687554">
    <property type="protein sequence ID" value="EIN04448.1"/>
    <property type="molecule type" value="Genomic_DNA"/>
</dbReference>
<dbReference type="AlphaFoldDB" id="R7S2K9"/>
<organism evidence="3 4">
    <name type="scientific">Punctularia strigosozonata (strain HHB-11173)</name>
    <name type="common">White-rot fungus</name>
    <dbReference type="NCBI Taxonomy" id="741275"/>
    <lineage>
        <taxon>Eukaryota</taxon>
        <taxon>Fungi</taxon>
        <taxon>Dikarya</taxon>
        <taxon>Basidiomycota</taxon>
        <taxon>Agaricomycotina</taxon>
        <taxon>Agaricomycetes</taxon>
        <taxon>Corticiales</taxon>
        <taxon>Punctulariaceae</taxon>
        <taxon>Punctularia</taxon>
    </lineage>
</organism>
<dbReference type="RefSeq" id="XP_007388243.1">
    <property type="nucleotide sequence ID" value="XM_007388181.1"/>
</dbReference>
<dbReference type="GeneID" id="18881643"/>
<dbReference type="HOGENOM" id="CLU_009600_18_1_1"/>
<dbReference type="eggNOG" id="KOG1211">
    <property type="taxonomic scope" value="Eukaryota"/>
</dbReference>
<reference evidence="4" key="1">
    <citation type="journal article" date="2012" name="Science">
        <title>The Paleozoic origin of enzymatic lignin decomposition reconstructed from 31 fungal genomes.</title>
        <authorList>
            <person name="Floudas D."/>
            <person name="Binder M."/>
            <person name="Riley R."/>
            <person name="Barry K."/>
            <person name="Blanchette R.A."/>
            <person name="Henrissat B."/>
            <person name="Martinez A.T."/>
            <person name="Otillar R."/>
            <person name="Spatafora J.W."/>
            <person name="Yadav J.S."/>
            <person name="Aerts A."/>
            <person name="Benoit I."/>
            <person name="Boyd A."/>
            <person name="Carlson A."/>
            <person name="Copeland A."/>
            <person name="Coutinho P.M."/>
            <person name="de Vries R.P."/>
            <person name="Ferreira P."/>
            <person name="Findley K."/>
            <person name="Foster B."/>
            <person name="Gaskell J."/>
            <person name="Glotzer D."/>
            <person name="Gorecki P."/>
            <person name="Heitman J."/>
            <person name="Hesse C."/>
            <person name="Hori C."/>
            <person name="Igarashi K."/>
            <person name="Jurgens J.A."/>
            <person name="Kallen N."/>
            <person name="Kersten P."/>
            <person name="Kohler A."/>
            <person name="Kuees U."/>
            <person name="Kumar T.K.A."/>
            <person name="Kuo A."/>
            <person name="LaButti K."/>
            <person name="Larrondo L.F."/>
            <person name="Lindquist E."/>
            <person name="Ling A."/>
            <person name="Lombard V."/>
            <person name="Lucas S."/>
            <person name="Lundell T."/>
            <person name="Martin R."/>
            <person name="McLaughlin D.J."/>
            <person name="Morgenstern I."/>
            <person name="Morin E."/>
            <person name="Murat C."/>
            <person name="Nagy L.G."/>
            <person name="Nolan M."/>
            <person name="Ohm R.A."/>
            <person name="Patyshakuliyeva A."/>
            <person name="Rokas A."/>
            <person name="Ruiz-Duenas F.J."/>
            <person name="Sabat G."/>
            <person name="Salamov A."/>
            <person name="Samejima M."/>
            <person name="Schmutz J."/>
            <person name="Slot J.C."/>
            <person name="St John F."/>
            <person name="Stenlid J."/>
            <person name="Sun H."/>
            <person name="Sun S."/>
            <person name="Syed K."/>
            <person name="Tsang A."/>
            <person name="Wiebenga A."/>
            <person name="Young D."/>
            <person name="Pisabarro A."/>
            <person name="Eastwood D.C."/>
            <person name="Martin F."/>
            <person name="Cullen D."/>
            <person name="Grigoriev I.V."/>
            <person name="Hibbett D.S."/>
        </authorList>
    </citation>
    <scope>NUCLEOTIDE SEQUENCE [LARGE SCALE GENOMIC DNA]</scope>
    <source>
        <strain evidence="4">HHB-11173 SS5</strain>
    </source>
</reference>
<dbReference type="OMA" id="LCHSATS"/>
<evidence type="ECO:0000259" key="2">
    <source>
        <dbReference type="Pfam" id="PF01425"/>
    </source>
</evidence>
<dbReference type="Gene3D" id="3.90.1300.10">
    <property type="entry name" value="Amidase signature (AS) domain"/>
    <property type="match status" value="1"/>
</dbReference>
<evidence type="ECO:0000313" key="3">
    <source>
        <dbReference type="EMBL" id="EIN04448.1"/>
    </source>
</evidence>
<gene>
    <name evidence="3" type="ORF">PUNSTDRAFT_146429</name>
</gene>
<sequence length="536" mass="58048">MSVVSLAVSENNPVTVDDLRATVGKIGDIDIREEEETDYLRFLQALYDSVQPLLDEEDYYPVPDRERFPRQNVHFPNPEDNQLGAWAWRYTLKDVKTDATKTGPLAGRTVCLKDCIAVADVPCLMGTDVVTDWVPKLDATVVTRLLEAGATIVGQAVCESMCTFAASFSAATGPVHNPYCRGRSAGGSSSGCSALVGAGLVDLAVGADQGGSIRMPAALCGCVGLKPTFGLVSYTGIVSNEPTNDHAGPITSNVLDNALMLQVIAGADNIDDRQGPGTPFPGSVPQYYSLLLASRIQGVKGMKIGLLREGLDMPAMDPRVRARVVETCMKFQALGAVVEEISIPIHNRGPAYHLAATRMAGYMGRIGATCSRRQLYLNDLQDKFLPWTQEKWDKLFPSASNLMLNGLYLWDKYPTLYGKSQNLLRKLRDAYDERLREYDIIVLPAVPAPANTLADANATPAAKLAKTVGQNLNCAMFNQTGHPALVMPIGMLPPAEGPADLKLPISLQIIGKHYDELTIYRAALALEDHLGDWKAL</sequence>
<proteinExistence type="inferred from homology"/>